<dbReference type="AlphaFoldDB" id="A0A9D2EEN4"/>
<dbReference type="Gene3D" id="3.40.50.720">
    <property type="entry name" value="NAD(P)-binding Rossmann-like Domain"/>
    <property type="match status" value="1"/>
</dbReference>
<organism evidence="6 7">
    <name type="scientific">Candidatus Ruania gallistercoris</name>
    <dbReference type="NCBI Taxonomy" id="2838746"/>
    <lineage>
        <taxon>Bacteria</taxon>
        <taxon>Bacillati</taxon>
        <taxon>Actinomycetota</taxon>
        <taxon>Actinomycetes</taxon>
        <taxon>Micrococcales</taxon>
        <taxon>Ruaniaceae</taxon>
        <taxon>Ruania</taxon>
    </lineage>
</organism>
<evidence type="ECO:0000256" key="1">
    <source>
        <dbReference type="ARBA" id="ARBA00010928"/>
    </source>
</evidence>
<feature type="domain" description="Gfo/Idh/MocA-like oxidoreductase N-terminal" evidence="4">
    <location>
        <begin position="27"/>
        <end position="149"/>
    </location>
</feature>
<dbReference type="InterPro" id="IPR055170">
    <property type="entry name" value="GFO_IDH_MocA-like_dom"/>
</dbReference>
<proteinExistence type="inferred from homology"/>
<feature type="domain" description="GFO/IDH/MocA-like oxidoreductase" evidence="5">
    <location>
        <begin position="159"/>
        <end position="275"/>
    </location>
</feature>
<dbReference type="SUPFAM" id="SSF51735">
    <property type="entry name" value="NAD(P)-binding Rossmann-fold domains"/>
    <property type="match status" value="1"/>
</dbReference>
<comment type="similarity">
    <text evidence="1">Belongs to the Gfo/Idh/MocA family.</text>
</comment>
<sequence length="355" mass="38124">MAHRPALWGRDAIASRDDNERRDVVTLRWGLIGPGRIAEKVAADFPHVTNGQLTAVASRSRERAEAFADQHAALAGHPVRAVEGYDALLADPEIDAVYIATPHSDHARQAIAAIQAGKAVLLEKSFTATLDGARRVTEAAQAHDVFVMEAMWTRFQPAIQRAKELVADGAIGQVRAVAADLGVRRELDPEDRMFALELGGGALLDLGVYVASFAQHILGTPDRVHATGSLVPETGVDAEAGILLGYHDGRSATLQVSFHLPLPGNARIYGTDGWIDVPPRFHHPDRIVLHRAGQDPVTEELPPPGAGYALEFIEVGECLQAGRRESATMPLSDSLAVQAVLQQAADQLGVALYDR</sequence>
<dbReference type="PANTHER" id="PTHR22604:SF105">
    <property type="entry name" value="TRANS-1,2-DIHYDROBENZENE-1,2-DIOL DEHYDROGENASE"/>
    <property type="match status" value="1"/>
</dbReference>
<protein>
    <submittedName>
        <fullName evidence="6">Gfo/Idh/MocA family oxidoreductase</fullName>
    </submittedName>
</protein>
<dbReference type="Pfam" id="PF01408">
    <property type="entry name" value="GFO_IDH_MocA"/>
    <property type="match status" value="1"/>
</dbReference>
<dbReference type="Pfam" id="PF22725">
    <property type="entry name" value="GFO_IDH_MocA_C3"/>
    <property type="match status" value="1"/>
</dbReference>
<reference evidence="6" key="2">
    <citation type="submission" date="2021-04" db="EMBL/GenBank/DDBJ databases">
        <authorList>
            <person name="Gilroy R."/>
        </authorList>
    </citation>
    <scope>NUCLEOTIDE SEQUENCE</scope>
    <source>
        <strain evidence="6">ChiGjej4B4-7305</strain>
    </source>
</reference>
<evidence type="ECO:0000313" key="7">
    <source>
        <dbReference type="Proteomes" id="UP000824037"/>
    </source>
</evidence>
<evidence type="ECO:0000256" key="2">
    <source>
        <dbReference type="ARBA" id="ARBA00023002"/>
    </source>
</evidence>
<dbReference type="InterPro" id="IPR050984">
    <property type="entry name" value="Gfo/Idh/MocA_domain"/>
</dbReference>
<name>A0A9D2EEN4_9MICO</name>
<keyword evidence="2" id="KW-0560">Oxidoreductase</keyword>
<dbReference type="GO" id="GO:0000166">
    <property type="term" value="F:nucleotide binding"/>
    <property type="evidence" value="ECO:0007669"/>
    <property type="project" value="InterPro"/>
</dbReference>
<dbReference type="Proteomes" id="UP000824037">
    <property type="component" value="Unassembled WGS sequence"/>
</dbReference>
<dbReference type="EMBL" id="DXBY01000153">
    <property type="protein sequence ID" value="HIZ35897.1"/>
    <property type="molecule type" value="Genomic_DNA"/>
</dbReference>
<evidence type="ECO:0000259" key="4">
    <source>
        <dbReference type="Pfam" id="PF01408"/>
    </source>
</evidence>
<dbReference type="GO" id="GO:0016491">
    <property type="term" value="F:oxidoreductase activity"/>
    <property type="evidence" value="ECO:0007669"/>
    <property type="project" value="UniProtKB-KW"/>
</dbReference>
<dbReference type="InterPro" id="IPR000683">
    <property type="entry name" value="Gfo/Idh/MocA-like_OxRdtase_N"/>
</dbReference>
<dbReference type="InterPro" id="IPR036291">
    <property type="entry name" value="NAD(P)-bd_dom_sf"/>
</dbReference>
<evidence type="ECO:0000313" key="6">
    <source>
        <dbReference type="EMBL" id="HIZ35897.1"/>
    </source>
</evidence>
<accession>A0A9D2EEN4</accession>
<reference evidence="6" key="1">
    <citation type="journal article" date="2021" name="PeerJ">
        <title>Extensive microbial diversity within the chicken gut microbiome revealed by metagenomics and culture.</title>
        <authorList>
            <person name="Gilroy R."/>
            <person name="Ravi A."/>
            <person name="Getino M."/>
            <person name="Pursley I."/>
            <person name="Horton D.L."/>
            <person name="Alikhan N.F."/>
            <person name="Baker D."/>
            <person name="Gharbi K."/>
            <person name="Hall N."/>
            <person name="Watson M."/>
            <person name="Adriaenssens E.M."/>
            <person name="Foster-Nyarko E."/>
            <person name="Jarju S."/>
            <person name="Secka A."/>
            <person name="Antonio M."/>
            <person name="Oren A."/>
            <person name="Chaudhuri R.R."/>
            <person name="La Ragione R."/>
            <person name="Hildebrand F."/>
            <person name="Pallen M.J."/>
        </authorList>
    </citation>
    <scope>NUCLEOTIDE SEQUENCE</scope>
    <source>
        <strain evidence="6">ChiGjej4B4-7305</strain>
    </source>
</reference>
<evidence type="ECO:0000256" key="3">
    <source>
        <dbReference type="ARBA" id="ARBA00023027"/>
    </source>
</evidence>
<dbReference type="SUPFAM" id="SSF55347">
    <property type="entry name" value="Glyceraldehyde-3-phosphate dehydrogenase-like, C-terminal domain"/>
    <property type="match status" value="1"/>
</dbReference>
<gene>
    <name evidence="6" type="ORF">H9815_08970</name>
</gene>
<dbReference type="PANTHER" id="PTHR22604">
    <property type="entry name" value="OXIDOREDUCTASES"/>
    <property type="match status" value="1"/>
</dbReference>
<keyword evidence="3" id="KW-0520">NAD</keyword>
<comment type="caution">
    <text evidence="6">The sequence shown here is derived from an EMBL/GenBank/DDBJ whole genome shotgun (WGS) entry which is preliminary data.</text>
</comment>
<dbReference type="Gene3D" id="3.30.360.10">
    <property type="entry name" value="Dihydrodipicolinate Reductase, domain 2"/>
    <property type="match status" value="1"/>
</dbReference>
<evidence type="ECO:0000259" key="5">
    <source>
        <dbReference type="Pfam" id="PF22725"/>
    </source>
</evidence>